<dbReference type="PANTHER" id="PTHR13794:SF58">
    <property type="entry name" value="MITOCHONDRIAL ENOLASE SUPERFAMILY MEMBER 1"/>
    <property type="match status" value="1"/>
</dbReference>
<dbReference type="InterPro" id="IPR029017">
    <property type="entry name" value="Enolase-like_N"/>
</dbReference>
<dbReference type="RefSeq" id="WP_382172099.1">
    <property type="nucleotide sequence ID" value="NZ_JBHRXX010000002.1"/>
</dbReference>
<evidence type="ECO:0000256" key="1">
    <source>
        <dbReference type="ARBA" id="ARBA00001946"/>
    </source>
</evidence>
<name>A0ABV7W267_9BURK</name>
<evidence type="ECO:0000256" key="3">
    <source>
        <dbReference type="ARBA" id="ARBA00022842"/>
    </source>
</evidence>
<dbReference type="SUPFAM" id="SSF51604">
    <property type="entry name" value="Enolase C-terminal domain-like"/>
    <property type="match status" value="1"/>
</dbReference>
<evidence type="ECO:0000313" key="6">
    <source>
        <dbReference type="Proteomes" id="UP001595729"/>
    </source>
</evidence>
<evidence type="ECO:0000256" key="2">
    <source>
        <dbReference type="ARBA" id="ARBA00022723"/>
    </source>
</evidence>
<dbReference type="Pfam" id="PF13378">
    <property type="entry name" value="MR_MLE_C"/>
    <property type="match status" value="1"/>
</dbReference>
<dbReference type="PANTHER" id="PTHR13794">
    <property type="entry name" value="ENOLASE SUPERFAMILY, MANDELATE RACEMASE"/>
    <property type="match status" value="1"/>
</dbReference>
<dbReference type="Proteomes" id="UP001595729">
    <property type="component" value="Unassembled WGS sequence"/>
</dbReference>
<comment type="cofactor">
    <cofactor evidence="1">
        <name>Mg(2+)</name>
        <dbReference type="ChEBI" id="CHEBI:18420"/>
    </cofactor>
</comment>
<keyword evidence="6" id="KW-1185">Reference proteome</keyword>
<dbReference type="InterPro" id="IPR029065">
    <property type="entry name" value="Enolase_C-like"/>
</dbReference>
<dbReference type="InterPro" id="IPR036849">
    <property type="entry name" value="Enolase-like_C_sf"/>
</dbReference>
<gene>
    <name evidence="5" type="ORF">ACFOPI_05995</name>
</gene>
<sequence>MTNTTIRELRFFEATSTLSRPIADATHQISAIEFIVAEVVLANGVRGQGYLLAFPYSRAAIRGALRDIEPLVLGADAAAPGAFIAQAEREHEYFGHEGVQRWAVGLINIAMWDAWARTLGAPMHRLLGQTRASVPVYGSGGWLSYGDDELLDEVRGYVGRGFDAVKIKVGSPDVQRDLERLRRVREAVGPRVRVMMDANQGCDLAGALALARAALPLGITWFEEPLHHHDVAGYATLRRQCGISLAMGEREYDTRTLQALIAADGIDLWQPDLLRIGSVEAWRASAALAQAHHLPVLPHYYRDYDVPLLCSIPNGLAAESFDWIDALIDQPLTIHHGQALPREGAGWGFRFLEAHLKEMAP</sequence>
<evidence type="ECO:0000259" key="4">
    <source>
        <dbReference type="SMART" id="SM00922"/>
    </source>
</evidence>
<organism evidence="5 6">
    <name type="scientific">Hydrogenophaga luteola</name>
    <dbReference type="NCBI Taxonomy" id="1591122"/>
    <lineage>
        <taxon>Bacteria</taxon>
        <taxon>Pseudomonadati</taxon>
        <taxon>Pseudomonadota</taxon>
        <taxon>Betaproteobacteria</taxon>
        <taxon>Burkholderiales</taxon>
        <taxon>Comamonadaceae</taxon>
        <taxon>Hydrogenophaga</taxon>
    </lineage>
</organism>
<dbReference type="Pfam" id="PF02746">
    <property type="entry name" value="MR_MLE_N"/>
    <property type="match status" value="1"/>
</dbReference>
<dbReference type="InterPro" id="IPR013341">
    <property type="entry name" value="Mandelate_racemase_N_dom"/>
</dbReference>
<dbReference type="Gene3D" id="3.30.390.10">
    <property type="entry name" value="Enolase-like, N-terminal domain"/>
    <property type="match status" value="1"/>
</dbReference>
<accession>A0ABV7W267</accession>
<dbReference type="SUPFAM" id="SSF54826">
    <property type="entry name" value="Enolase N-terminal domain-like"/>
    <property type="match status" value="1"/>
</dbReference>
<dbReference type="InterPro" id="IPR046945">
    <property type="entry name" value="RHMD-like"/>
</dbReference>
<proteinExistence type="predicted"/>
<dbReference type="EMBL" id="JBHRXX010000002">
    <property type="protein sequence ID" value="MFC3683137.1"/>
    <property type="molecule type" value="Genomic_DNA"/>
</dbReference>
<dbReference type="Gene3D" id="3.20.20.120">
    <property type="entry name" value="Enolase-like C-terminal domain"/>
    <property type="match status" value="1"/>
</dbReference>
<dbReference type="SFLD" id="SFLDG00179">
    <property type="entry name" value="mandelate_racemase"/>
    <property type="match status" value="1"/>
</dbReference>
<protein>
    <submittedName>
        <fullName evidence="5">Mandelate racemase/muconate lactonizing enzyme family protein</fullName>
    </submittedName>
</protein>
<dbReference type="SMART" id="SM00922">
    <property type="entry name" value="MR_MLE"/>
    <property type="match status" value="1"/>
</dbReference>
<dbReference type="CDD" id="cd03316">
    <property type="entry name" value="MR_like"/>
    <property type="match status" value="1"/>
</dbReference>
<feature type="domain" description="Mandelate racemase/muconate lactonizing enzyme C-terminal" evidence="4">
    <location>
        <begin position="147"/>
        <end position="244"/>
    </location>
</feature>
<evidence type="ECO:0000313" key="5">
    <source>
        <dbReference type="EMBL" id="MFC3683137.1"/>
    </source>
</evidence>
<dbReference type="SFLD" id="SFLDS00001">
    <property type="entry name" value="Enolase"/>
    <property type="match status" value="1"/>
</dbReference>
<dbReference type="InterPro" id="IPR013342">
    <property type="entry name" value="Mandelate_racemase_C"/>
</dbReference>
<keyword evidence="2" id="KW-0479">Metal-binding</keyword>
<reference evidence="6" key="1">
    <citation type="journal article" date="2019" name="Int. J. Syst. Evol. Microbiol.">
        <title>The Global Catalogue of Microorganisms (GCM) 10K type strain sequencing project: providing services to taxonomists for standard genome sequencing and annotation.</title>
        <authorList>
            <consortium name="The Broad Institute Genomics Platform"/>
            <consortium name="The Broad Institute Genome Sequencing Center for Infectious Disease"/>
            <person name="Wu L."/>
            <person name="Ma J."/>
        </authorList>
    </citation>
    <scope>NUCLEOTIDE SEQUENCE [LARGE SCALE GENOMIC DNA]</scope>
    <source>
        <strain evidence="6">KCTC 42501</strain>
    </source>
</reference>
<comment type="caution">
    <text evidence="5">The sequence shown here is derived from an EMBL/GenBank/DDBJ whole genome shotgun (WGS) entry which is preliminary data.</text>
</comment>
<keyword evidence="3" id="KW-0460">Magnesium</keyword>